<evidence type="ECO:0000313" key="1">
    <source>
        <dbReference type="EMBL" id="PUZ51368.1"/>
    </source>
</evidence>
<dbReference type="PANTHER" id="PTHR46477:SF8">
    <property type="entry name" value="OS08G0257100 PROTEIN"/>
    <property type="match status" value="1"/>
</dbReference>
<name>A0A2T7D712_9POAL</name>
<dbReference type="Gramene" id="PUZ51368">
    <property type="protein sequence ID" value="PUZ51368"/>
    <property type="gene ID" value="GQ55_6G179200"/>
</dbReference>
<dbReference type="InterPro" id="IPR046349">
    <property type="entry name" value="C1-like_sf"/>
</dbReference>
<reference evidence="1 2" key="1">
    <citation type="submission" date="2018-04" db="EMBL/GenBank/DDBJ databases">
        <title>WGS assembly of Panicum hallii var. hallii HAL2.</title>
        <authorList>
            <person name="Lovell J."/>
            <person name="Jenkins J."/>
            <person name="Lowry D."/>
            <person name="Mamidi S."/>
            <person name="Sreedasyam A."/>
            <person name="Weng X."/>
            <person name="Barry K."/>
            <person name="Bonette J."/>
            <person name="Campitelli B."/>
            <person name="Daum C."/>
            <person name="Gordon S."/>
            <person name="Gould B."/>
            <person name="Lipzen A."/>
            <person name="MacQueen A."/>
            <person name="Palacio-Mejia J."/>
            <person name="Plott C."/>
            <person name="Shakirov E."/>
            <person name="Shu S."/>
            <person name="Yoshinaga Y."/>
            <person name="Zane M."/>
            <person name="Rokhsar D."/>
            <person name="Grimwood J."/>
            <person name="Schmutz J."/>
            <person name="Juenger T."/>
        </authorList>
    </citation>
    <scope>NUCLEOTIDE SEQUENCE [LARGE SCALE GENOMIC DNA]</scope>
    <source>
        <strain evidence="2">cv. HAL2</strain>
    </source>
</reference>
<protein>
    <recommendedName>
        <fullName evidence="3">DC1 domain-containing protein</fullName>
    </recommendedName>
</protein>
<dbReference type="PANTHER" id="PTHR46477">
    <property type="entry name" value="CYSTEINE/HISTIDINE-RICH C1 DOMAIN FAMILY PROTEIN"/>
    <property type="match status" value="1"/>
</dbReference>
<evidence type="ECO:0008006" key="3">
    <source>
        <dbReference type="Google" id="ProtNLM"/>
    </source>
</evidence>
<dbReference type="STRING" id="1504633.A0A2T7D712"/>
<organism evidence="1 2">
    <name type="scientific">Panicum hallii var. hallii</name>
    <dbReference type="NCBI Taxonomy" id="1504633"/>
    <lineage>
        <taxon>Eukaryota</taxon>
        <taxon>Viridiplantae</taxon>
        <taxon>Streptophyta</taxon>
        <taxon>Embryophyta</taxon>
        <taxon>Tracheophyta</taxon>
        <taxon>Spermatophyta</taxon>
        <taxon>Magnoliopsida</taxon>
        <taxon>Liliopsida</taxon>
        <taxon>Poales</taxon>
        <taxon>Poaceae</taxon>
        <taxon>PACMAD clade</taxon>
        <taxon>Panicoideae</taxon>
        <taxon>Panicodae</taxon>
        <taxon>Paniceae</taxon>
        <taxon>Panicinae</taxon>
        <taxon>Panicum</taxon>
        <taxon>Panicum sect. Panicum</taxon>
    </lineage>
</organism>
<dbReference type="Proteomes" id="UP000244336">
    <property type="component" value="Chromosome 6"/>
</dbReference>
<dbReference type="SUPFAM" id="SSF57889">
    <property type="entry name" value="Cysteine-rich domain"/>
    <property type="match status" value="1"/>
</dbReference>
<dbReference type="AlphaFoldDB" id="A0A2T7D712"/>
<evidence type="ECO:0000313" key="2">
    <source>
        <dbReference type="Proteomes" id="UP000244336"/>
    </source>
</evidence>
<sequence length="236" mass="25956">MKQYEDPPAEIFHRAHPAHGLKLVAAGATFVCGGCKEPGDGARYACGCGGSVSFDLRPPCVLADEDEALRHALFPGRDFFFVPAPPPPVDRTICDACGEPARGYVYHCFEADLEQVEGGASALWVHGVELRRMYICFAPSRSRPCGLCGGRRSGFWAYRSFFDGEAVDLHVTCMKDLARLSWEAAACSKNWGGGGHQIVQASLPNMDRTLQSFPRDKRKRSGFDRFIRIVRAIPTD</sequence>
<accession>A0A2T7D712</accession>
<gene>
    <name evidence="1" type="ORF">GQ55_6G179200</name>
</gene>
<proteinExistence type="predicted"/>
<dbReference type="EMBL" id="CM009754">
    <property type="protein sequence ID" value="PUZ51368.1"/>
    <property type="molecule type" value="Genomic_DNA"/>
</dbReference>
<keyword evidence="2" id="KW-1185">Reference proteome</keyword>
<dbReference type="OrthoDB" id="664025at2759"/>